<evidence type="ECO:0000313" key="2">
    <source>
        <dbReference type="Proteomes" id="UP000093898"/>
    </source>
</evidence>
<evidence type="ECO:0000313" key="1">
    <source>
        <dbReference type="EMBL" id="OBJ44792.1"/>
    </source>
</evidence>
<protein>
    <submittedName>
        <fullName evidence="1">Uncharacterized protein</fullName>
    </submittedName>
</protein>
<sequence length="62" mass="7162">MWTLITSDGRRLANLGSEEAARRSVHALGTTQWRGPFSWDVTDYEGRRFVAELIRLVDRGRQ</sequence>
<organism evidence="1 2">
    <name type="scientific">Mycolicibacterium mucogenicum</name>
    <name type="common">Mycobacterium mucogenicum</name>
    <dbReference type="NCBI Taxonomy" id="56689"/>
    <lineage>
        <taxon>Bacteria</taxon>
        <taxon>Bacillati</taxon>
        <taxon>Actinomycetota</taxon>
        <taxon>Actinomycetes</taxon>
        <taxon>Mycobacteriales</taxon>
        <taxon>Mycobacteriaceae</taxon>
        <taxon>Mycolicibacterium</taxon>
    </lineage>
</organism>
<proteinExistence type="predicted"/>
<reference evidence="1 2" key="1">
    <citation type="submission" date="2016-06" db="EMBL/GenBank/DDBJ databases">
        <authorList>
            <person name="Kjaerup R.B."/>
            <person name="Dalgaard T.S."/>
            <person name="Juul-Madsen H.R."/>
        </authorList>
    </citation>
    <scope>NUCLEOTIDE SEQUENCE [LARGE SCALE GENOMIC DNA]</scope>
    <source>
        <strain evidence="1 2">1127319.6</strain>
    </source>
</reference>
<dbReference type="Proteomes" id="UP000093898">
    <property type="component" value="Unassembled WGS sequence"/>
</dbReference>
<dbReference type="AlphaFoldDB" id="A0A1A3H932"/>
<gene>
    <name evidence="1" type="ORF">A5630_15395</name>
</gene>
<name>A0A1A3H932_MYCMU</name>
<accession>A0A1A3H932</accession>
<dbReference type="EMBL" id="LZLC01000052">
    <property type="protein sequence ID" value="OBJ44792.1"/>
    <property type="molecule type" value="Genomic_DNA"/>
</dbReference>
<comment type="caution">
    <text evidence="1">The sequence shown here is derived from an EMBL/GenBank/DDBJ whole genome shotgun (WGS) entry which is preliminary data.</text>
</comment>